<gene>
    <name evidence="3" type="primary">ykuV</name>
    <name evidence="3" type="ORF">KOR42_21920</name>
</gene>
<dbReference type="EC" id="1.8.-.-" evidence="3"/>
<dbReference type="Pfam" id="PF01436">
    <property type="entry name" value="NHL"/>
    <property type="match status" value="1"/>
</dbReference>
<evidence type="ECO:0000259" key="2">
    <source>
        <dbReference type="PROSITE" id="PS51352"/>
    </source>
</evidence>
<feature type="domain" description="Thioredoxin" evidence="2">
    <location>
        <begin position="46"/>
        <end position="197"/>
    </location>
</feature>
<dbReference type="PROSITE" id="PS51352">
    <property type="entry name" value="THIOREDOXIN_2"/>
    <property type="match status" value="1"/>
</dbReference>
<dbReference type="EMBL" id="SIHI01000001">
    <property type="protein sequence ID" value="TWT58806.1"/>
    <property type="molecule type" value="Genomic_DNA"/>
</dbReference>
<dbReference type="PANTHER" id="PTHR46388">
    <property type="entry name" value="NHL REPEAT-CONTAINING PROTEIN 2"/>
    <property type="match status" value="1"/>
</dbReference>
<dbReference type="OrthoDB" id="9799230at2"/>
<dbReference type="RefSeq" id="WP_146509458.1">
    <property type="nucleotide sequence ID" value="NZ_SIHI01000001.1"/>
</dbReference>
<accession>A0A5C5X6Y8</accession>
<keyword evidence="4" id="KW-1185">Reference proteome</keyword>
<comment type="caution">
    <text evidence="3">The sequence shown here is derived from an EMBL/GenBank/DDBJ whole genome shotgun (WGS) entry which is preliminary data.</text>
</comment>
<sequence>MRVPAMRQRRDGMRFGLISCVLIALLFGAGLAVPGHCSAQDSEENAPTENPYPGRVPAPSLDGGLEWLNTSGPISLRDLRGKVVLLDFWTYCCINCIHVLPDLKYLEQKYPDELVVIGVHAAKFDNEKESENIREAIIRYEIEHPVVNDGSMTIARKYGFSSWPTLMLIDPEGNFVGRQSGEGNRELFDQVIGQMVNYHRSKGTLDETPIKFHLERQQEPARELNYPGKIHADEAGNRLFITDSNHNRIVVTTLDGDLIDVIGSGQIGANDGDYKSASFDHPQGTVLVGNTLYVADTENHLLRTVDLEKKQVSTLAGTGVQARRRANSGSLRELPLNSPWALEHLDGVLYIAMAGPHQLWKHDLGSETIEVFAGTGREDVIDGPLDASALAQPSAITSDGEALYFVDSEGSAVREVRDGKVTTIVGPHDIRGALFEFGDIDGVGDNVRLQHPIGLVYHDGMLYVADTYNDRVKKIDIASREAKSWLGNGERGESLDPLQLNEPAGVAATSEALFVTDTNNHRILKVNWQTGTAEALKIEGLNPPQPPQSQQVVELVTGPGEELPAVNVKPGEMLNITVQFDLPIGYKLNKLAPVIYQVGAKTTPSVIEASVFGKRQQAASDEISATVSVPMTGQEGQGTLGLAVSYQYCRDGIGGVCKAGEKKWTIPVNVSADAADESIEVIAAP</sequence>
<dbReference type="Gene3D" id="2.40.10.500">
    <property type="match status" value="1"/>
</dbReference>
<keyword evidence="3" id="KW-0560">Oxidoreductase</keyword>
<dbReference type="Gene3D" id="2.120.10.30">
    <property type="entry name" value="TolB, C-terminal domain"/>
    <property type="match status" value="2"/>
</dbReference>
<dbReference type="Gene3D" id="3.40.30.10">
    <property type="entry name" value="Glutaredoxin"/>
    <property type="match status" value="1"/>
</dbReference>
<keyword evidence="1" id="KW-0677">Repeat</keyword>
<evidence type="ECO:0000256" key="1">
    <source>
        <dbReference type="ARBA" id="ARBA00022737"/>
    </source>
</evidence>
<name>A0A5C5X6Y8_9PLAN</name>
<dbReference type="SUPFAM" id="SSF52833">
    <property type="entry name" value="Thioredoxin-like"/>
    <property type="match status" value="1"/>
</dbReference>
<reference evidence="3 4" key="1">
    <citation type="submission" date="2019-02" db="EMBL/GenBank/DDBJ databases">
        <title>Deep-cultivation of Planctomycetes and their phenomic and genomic characterization uncovers novel biology.</title>
        <authorList>
            <person name="Wiegand S."/>
            <person name="Jogler M."/>
            <person name="Boedeker C."/>
            <person name="Pinto D."/>
            <person name="Vollmers J."/>
            <person name="Rivas-Marin E."/>
            <person name="Kohn T."/>
            <person name="Peeters S.H."/>
            <person name="Heuer A."/>
            <person name="Rast P."/>
            <person name="Oberbeckmann S."/>
            <person name="Bunk B."/>
            <person name="Jeske O."/>
            <person name="Meyerdierks A."/>
            <person name="Storesund J.E."/>
            <person name="Kallscheuer N."/>
            <person name="Luecker S."/>
            <person name="Lage O.M."/>
            <person name="Pohl T."/>
            <person name="Merkel B.J."/>
            <person name="Hornburger P."/>
            <person name="Mueller R.-W."/>
            <person name="Bruemmer F."/>
            <person name="Labrenz M."/>
            <person name="Spormann A.M."/>
            <person name="Op Den Camp H."/>
            <person name="Overmann J."/>
            <person name="Amann R."/>
            <person name="Jetten M.S.M."/>
            <person name="Mascher T."/>
            <person name="Medema M.H."/>
            <person name="Devos D.P."/>
            <person name="Kaster A.-K."/>
            <person name="Ovreas L."/>
            <person name="Rohde M."/>
            <person name="Galperin M.Y."/>
            <person name="Jogler C."/>
        </authorList>
    </citation>
    <scope>NUCLEOTIDE SEQUENCE [LARGE SCALE GENOMIC DNA]</scope>
    <source>
        <strain evidence="3 4">KOR42</strain>
    </source>
</reference>
<evidence type="ECO:0000313" key="4">
    <source>
        <dbReference type="Proteomes" id="UP000317243"/>
    </source>
</evidence>
<dbReference type="InterPro" id="IPR001258">
    <property type="entry name" value="NHL_repeat"/>
</dbReference>
<dbReference type="Proteomes" id="UP000317243">
    <property type="component" value="Unassembled WGS sequence"/>
</dbReference>
<evidence type="ECO:0000313" key="3">
    <source>
        <dbReference type="EMBL" id="TWT58806.1"/>
    </source>
</evidence>
<dbReference type="CDD" id="cd03012">
    <property type="entry name" value="TlpA_like_DipZ_like"/>
    <property type="match status" value="1"/>
</dbReference>
<dbReference type="Pfam" id="PF13905">
    <property type="entry name" value="Thioredoxin_8"/>
    <property type="match status" value="1"/>
</dbReference>
<dbReference type="GO" id="GO:0016491">
    <property type="term" value="F:oxidoreductase activity"/>
    <property type="evidence" value="ECO:0007669"/>
    <property type="project" value="UniProtKB-KW"/>
</dbReference>
<protein>
    <submittedName>
        <fullName evidence="3">Thiol-disulfide oxidoreductase YkuV</fullName>
        <ecNumber evidence="3">1.8.-.-</ecNumber>
    </submittedName>
</protein>
<dbReference type="SUPFAM" id="SSF101898">
    <property type="entry name" value="NHL repeat"/>
    <property type="match status" value="1"/>
</dbReference>
<dbReference type="PANTHER" id="PTHR46388:SF2">
    <property type="entry name" value="NHL REPEAT-CONTAINING PROTEIN 2"/>
    <property type="match status" value="1"/>
</dbReference>
<dbReference type="InterPro" id="IPR013766">
    <property type="entry name" value="Thioredoxin_domain"/>
</dbReference>
<organism evidence="3 4">
    <name type="scientific">Thalassoglobus neptunius</name>
    <dbReference type="NCBI Taxonomy" id="1938619"/>
    <lineage>
        <taxon>Bacteria</taxon>
        <taxon>Pseudomonadati</taxon>
        <taxon>Planctomycetota</taxon>
        <taxon>Planctomycetia</taxon>
        <taxon>Planctomycetales</taxon>
        <taxon>Planctomycetaceae</taxon>
        <taxon>Thalassoglobus</taxon>
    </lineage>
</organism>
<dbReference type="InterPro" id="IPR011042">
    <property type="entry name" value="6-blade_b-propeller_TolB-like"/>
</dbReference>
<dbReference type="AlphaFoldDB" id="A0A5C5X6Y8"/>
<dbReference type="InterPro" id="IPR012336">
    <property type="entry name" value="Thioredoxin-like_fold"/>
</dbReference>
<dbReference type="InterPro" id="IPR036249">
    <property type="entry name" value="Thioredoxin-like_sf"/>
</dbReference>
<proteinExistence type="predicted"/>